<feature type="coiled-coil region" evidence="8">
    <location>
        <begin position="5"/>
        <end position="97"/>
    </location>
</feature>
<evidence type="ECO:0000313" key="9">
    <source>
        <dbReference type="EMBL" id="GFH14227.1"/>
    </source>
</evidence>
<feature type="coiled-coil region" evidence="8">
    <location>
        <begin position="383"/>
        <end position="420"/>
    </location>
</feature>
<evidence type="ECO:0000256" key="4">
    <source>
        <dbReference type="ARBA" id="ARBA00022794"/>
    </source>
</evidence>
<reference evidence="9 10" key="1">
    <citation type="submission" date="2020-02" db="EMBL/GenBank/DDBJ databases">
        <title>Draft genome sequence of Haematococcus lacustris strain NIES-144.</title>
        <authorList>
            <person name="Morimoto D."/>
            <person name="Nakagawa S."/>
            <person name="Yoshida T."/>
            <person name="Sawayama S."/>
        </authorList>
    </citation>
    <scope>NUCLEOTIDE SEQUENCE [LARGE SCALE GENOMIC DNA]</scope>
    <source>
        <strain evidence="9 10">NIES-144</strain>
    </source>
</reference>
<evidence type="ECO:0000256" key="6">
    <source>
        <dbReference type="ARBA" id="ARBA00023212"/>
    </source>
</evidence>
<accession>A0A699YVE0</accession>
<sequence>MQTCLREVEERLAQSAAEAELLRSTRAAMERRLIGAKTKEEADEMVRRLDAAEAAAAGKHADYANLGYRAEEAERRLEQAVRDRQRHLAELTNLRTALRDAIARSESAAVVGKLHEALDHALAKEALARNALNRSELSRIELERELRKVKGELSTCHARAGSHQDQARWADKQRQEAQSQLDISLAARTESWKAKLWARKLQQLKVRNDAVAESLDLARRRIKKLEDMRNAAELKLEHVEDVGSLLQKGVSEVVRDAARLHEQLLQLRLERGKMQREEVLVREKLHYVERVNAELHELLEKYEAEFFQQQLALEADKATALAQARGLQDEMARLHERLVHALAGKDTESQDQTRKSQAFGLQVNNDVGARLKAHLSAAKAGDRDMMLKQIESLKAAREEAEHLRQECLRQQNELELQGRELSDVRRHHNDALARLQQQSEALLFALNHQQTRGTADESAVDQMKAVAEATVNELRRRLAEREKAVKGLQDTLDSEKSRWLLQHQADRQEIERLNQRLFQRNDASIGNLKVHLTTEQKVLM</sequence>
<evidence type="ECO:0000256" key="5">
    <source>
        <dbReference type="ARBA" id="ARBA00023054"/>
    </source>
</evidence>
<dbReference type="PANTHER" id="PTHR18879">
    <property type="entry name" value="CENTROSOMAL PROTEIN OF 290 KDA"/>
    <property type="match status" value="1"/>
</dbReference>
<proteinExistence type="predicted"/>
<gene>
    <name evidence="9" type="ORF">HaLaN_10243</name>
</gene>
<evidence type="ECO:0000256" key="7">
    <source>
        <dbReference type="ARBA" id="ARBA00023273"/>
    </source>
</evidence>
<feature type="coiled-coil region" evidence="8">
    <location>
        <begin position="201"/>
        <end position="337"/>
    </location>
</feature>
<organism evidence="9 10">
    <name type="scientific">Haematococcus lacustris</name>
    <name type="common">Green alga</name>
    <name type="synonym">Haematococcus pluvialis</name>
    <dbReference type="NCBI Taxonomy" id="44745"/>
    <lineage>
        <taxon>Eukaryota</taxon>
        <taxon>Viridiplantae</taxon>
        <taxon>Chlorophyta</taxon>
        <taxon>core chlorophytes</taxon>
        <taxon>Chlorophyceae</taxon>
        <taxon>CS clade</taxon>
        <taxon>Chlamydomonadales</taxon>
        <taxon>Haematococcaceae</taxon>
        <taxon>Haematococcus</taxon>
    </lineage>
</organism>
<keyword evidence="6" id="KW-0206">Cytoskeleton</keyword>
<keyword evidence="10" id="KW-1185">Reference proteome</keyword>
<dbReference type="GO" id="GO:0030030">
    <property type="term" value="P:cell projection organization"/>
    <property type="evidence" value="ECO:0007669"/>
    <property type="project" value="UniProtKB-KW"/>
</dbReference>
<evidence type="ECO:0000256" key="8">
    <source>
        <dbReference type="SAM" id="Coils"/>
    </source>
</evidence>
<keyword evidence="7" id="KW-0966">Cell projection</keyword>
<name>A0A699YVE0_HAELA</name>
<keyword evidence="3" id="KW-0963">Cytoplasm</keyword>
<dbReference type="EMBL" id="BLLF01000702">
    <property type="protein sequence ID" value="GFH14227.1"/>
    <property type="molecule type" value="Genomic_DNA"/>
</dbReference>
<keyword evidence="5 8" id="KW-0175">Coiled coil</keyword>
<keyword evidence="4" id="KW-0970">Cilium biogenesis/degradation</keyword>
<dbReference type="AlphaFoldDB" id="A0A699YVE0"/>
<evidence type="ECO:0000256" key="1">
    <source>
        <dbReference type="ARBA" id="ARBA00004120"/>
    </source>
</evidence>
<protein>
    <submittedName>
        <fullName evidence="9">Uncharacterized protein</fullName>
    </submittedName>
</protein>
<evidence type="ECO:0000256" key="2">
    <source>
        <dbReference type="ARBA" id="ARBA00004300"/>
    </source>
</evidence>
<evidence type="ECO:0000256" key="3">
    <source>
        <dbReference type="ARBA" id="ARBA00022490"/>
    </source>
</evidence>
<comment type="caution">
    <text evidence="9">The sequence shown here is derived from an EMBL/GenBank/DDBJ whole genome shotgun (WGS) entry which is preliminary data.</text>
</comment>
<evidence type="ECO:0000313" key="10">
    <source>
        <dbReference type="Proteomes" id="UP000485058"/>
    </source>
</evidence>
<dbReference type="InterPro" id="IPR026201">
    <property type="entry name" value="Cep290"/>
</dbReference>
<feature type="coiled-coil region" evidence="8">
    <location>
        <begin position="464"/>
        <end position="491"/>
    </location>
</feature>
<dbReference type="PANTHER" id="PTHR18879:SF20">
    <property type="entry name" value="CENTROSOMAL PROTEIN OF 290 KDA"/>
    <property type="match status" value="1"/>
</dbReference>
<comment type="subcellular location">
    <subcellularLocation>
        <location evidence="1">Cytoplasm</location>
        <location evidence="1">Cytoskeleton</location>
        <location evidence="1">Cilium basal body</location>
    </subcellularLocation>
    <subcellularLocation>
        <location evidence="2">Cytoplasm</location>
        <location evidence="2">Cytoskeleton</location>
        <location evidence="2">Microtubule organizing center</location>
        <location evidence="2">Centrosome</location>
    </subcellularLocation>
</comment>
<dbReference type="Proteomes" id="UP000485058">
    <property type="component" value="Unassembled WGS sequence"/>
</dbReference>